<dbReference type="PANTHER" id="PTHR35175:SF1">
    <property type="entry name" value="OXIDOREDUCTASE"/>
    <property type="match status" value="1"/>
</dbReference>
<dbReference type="AlphaFoldDB" id="A0A4U1BBJ0"/>
<dbReference type="RefSeq" id="WP_136734349.1">
    <property type="nucleotide sequence ID" value="NZ_SWDB01000003.1"/>
</dbReference>
<name>A0A4U1BBJ0_9GAMM</name>
<keyword evidence="3" id="KW-1185">Reference proteome</keyword>
<dbReference type="EMBL" id="SWDB01000003">
    <property type="protein sequence ID" value="TKB47538.1"/>
    <property type="molecule type" value="Genomic_DNA"/>
</dbReference>
<dbReference type="Pfam" id="PF06945">
    <property type="entry name" value="DUF1289"/>
    <property type="match status" value="1"/>
</dbReference>
<evidence type="ECO:0000256" key="1">
    <source>
        <dbReference type="SAM" id="MobiDB-lite"/>
    </source>
</evidence>
<evidence type="ECO:0000313" key="2">
    <source>
        <dbReference type="EMBL" id="TKB47538.1"/>
    </source>
</evidence>
<comment type="caution">
    <text evidence="2">The sequence shown here is derived from an EMBL/GenBank/DDBJ whole genome shotgun (WGS) entry which is preliminary data.</text>
</comment>
<dbReference type="OrthoDB" id="8911262at2"/>
<dbReference type="InterPro" id="IPR010710">
    <property type="entry name" value="DUF1289"/>
</dbReference>
<reference evidence="2 3" key="1">
    <citation type="submission" date="2019-04" db="EMBL/GenBank/DDBJ databases">
        <title>Thalassotalea guangxiensis sp. nov., isolated from sediment of the coastal wetland.</title>
        <authorList>
            <person name="Zheng S."/>
            <person name="Zhang D."/>
        </authorList>
    </citation>
    <scope>NUCLEOTIDE SEQUENCE [LARGE SCALE GENOMIC DNA]</scope>
    <source>
        <strain evidence="2 3">ZS-4</strain>
    </source>
</reference>
<accession>A0A4U1BBJ0</accession>
<dbReference type="Proteomes" id="UP000307999">
    <property type="component" value="Unassembled WGS sequence"/>
</dbReference>
<gene>
    <name evidence="2" type="ORF">E8M12_01775</name>
</gene>
<protein>
    <submittedName>
        <fullName evidence="2">DUF1289 domain-containing protein</fullName>
    </submittedName>
</protein>
<dbReference type="PANTHER" id="PTHR35175">
    <property type="entry name" value="DUF1289 DOMAIN-CONTAINING PROTEIN"/>
    <property type="match status" value="1"/>
</dbReference>
<sequence length="105" mass="12166">MKDLQLEFFDIPSPCKGVCKSDDRGYCQGCFRTRDERFGWLNFTNAEKQRVIKLCQQREKRRNQPKKVVAEATSRQPEQASLLDTPASDLLDSKVSSNDFDDFEL</sequence>
<evidence type="ECO:0000313" key="3">
    <source>
        <dbReference type="Proteomes" id="UP000307999"/>
    </source>
</evidence>
<feature type="region of interest" description="Disordered" evidence="1">
    <location>
        <begin position="56"/>
        <end position="105"/>
    </location>
</feature>
<organism evidence="2 3">
    <name type="scientific">Thalassotalea mangrovi</name>
    <dbReference type="NCBI Taxonomy" id="2572245"/>
    <lineage>
        <taxon>Bacteria</taxon>
        <taxon>Pseudomonadati</taxon>
        <taxon>Pseudomonadota</taxon>
        <taxon>Gammaproteobacteria</taxon>
        <taxon>Alteromonadales</taxon>
        <taxon>Colwelliaceae</taxon>
        <taxon>Thalassotalea</taxon>
    </lineage>
</organism>
<proteinExistence type="predicted"/>